<dbReference type="WBParaSite" id="PDA_v2.g28913.t1">
    <property type="protein sequence ID" value="PDA_v2.g28913.t1"/>
    <property type="gene ID" value="PDA_v2.g28913"/>
</dbReference>
<sequence>MKFQNPISRLFLLLATFFYCYAVDKNFNASLRWEECTYSFMHDKIVFLAYFSKTYVNKFQWKINVGDPKLSEHDPVVPSLLSVCLCRGEYPPLEFTTPYLESNGDDIIALCVIGADENEEFASMGIYDDEELYDYLIVKHQELIPASVIDPFKYESDDASVSDIQFKCFDQFFMQAKSIMEQRTCLFSASVTSDSHSLYSGPLMSLPLMDFSMENITQYCYTTVEKTTKNPEVKIACCCMDNPHACIPDKPVANNLYCLAGRYRDNFTSKIPAEDYTKKYYKPACTLRIAAEIEVNDKNEDGIAWVYEYGASDKKCPNNDRVKMVGESKGTTETTTMQTLSGSNEIKSKSIVSNKMEKFCSEDDNSDKIFEITKCCSDRNFCNYDLISQDMKNEYAPTNCKHRPALFQFLYPECETFIDLRVNEIRNLYIDFNARILNETRRNLTEDLTFVIVEIIKEDSPECFNRTFPEANVFIPFLICYLDEPECNAQDYRKNFTCQYFDNIYQNKTDSWFCFVQLKFEKNTITKYDTVAGHLEIKNPSDCYKNNVYNHTFCCINVFDENQNESDCTIKKLTDGYKKYLKEKTEIGKITHGPLTECDKHGIYDDRDCFGEDGCFDIRSVESTKDEESHLAGCLGYAEDYTIQEKFEASLSLGCRLEENMNKCSMVYGPDGEQRIVCCCNEKDENGECKTKANEMPKQIGKPVSTFKELNS</sequence>
<keyword evidence="1" id="KW-0732">Signal</keyword>
<evidence type="ECO:0000256" key="1">
    <source>
        <dbReference type="SAM" id="SignalP"/>
    </source>
</evidence>
<feature type="chain" id="PRO_5037363695" evidence="1">
    <location>
        <begin position="23"/>
        <end position="712"/>
    </location>
</feature>
<dbReference type="Proteomes" id="UP000887578">
    <property type="component" value="Unplaced"/>
</dbReference>
<evidence type="ECO:0000313" key="2">
    <source>
        <dbReference type="Proteomes" id="UP000887578"/>
    </source>
</evidence>
<name>A0A914QHA7_9BILA</name>
<reference evidence="3" key="1">
    <citation type="submission" date="2022-11" db="UniProtKB">
        <authorList>
            <consortium name="WormBaseParasite"/>
        </authorList>
    </citation>
    <scope>IDENTIFICATION</scope>
</reference>
<feature type="signal peptide" evidence="1">
    <location>
        <begin position="1"/>
        <end position="22"/>
    </location>
</feature>
<dbReference type="AlphaFoldDB" id="A0A914QHA7"/>
<protein>
    <submittedName>
        <fullName evidence="3">Uncharacterized protein</fullName>
    </submittedName>
</protein>
<keyword evidence="2" id="KW-1185">Reference proteome</keyword>
<accession>A0A914QHA7</accession>
<organism evidence="2 3">
    <name type="scientific">Panagrolaimus davidi</name>
    <dbReference type="NCBI Taxonomy" id="227884"/>
    <lineage>
        <taxon>Eukaryota</taxon>
        <taxon>Metazoa</taxon>
        <taxon>Ecdysozoa</taxon>
        <taxon>Nematoda</taxon>
        <taxon>Chromadorea</taxon>
        <taxon>Rhabditida</taxon>
        <taxon>Tylenchina</taxon>
        <taxon>Panagrolaimomorpha</taxon>
        <taxon>Panagrolaimoidea</taxon>
        <taxon>Panagrolaimidae</taxon>
        <taxon>Panagrolaimus</taxon>
    </lineage>
</organism>
<proteinExistence type="predicted"/>
<evidence type="ECO:0000313" key="3">
    <source>
        <dbReference type="WBParaSite" id="PDA_v2.g28913.t1"/>
    </source>
</evidence>